<evidence type="ECO:0000256" key="3">
    <source>
        <dbReference type="ARBA" id="ARBA00048132"/>
    </source>
</evidence>
<dbReference type="InterPro" id="IPR023753">
    <property type="entry name" value="FAD/NAD-binding_dom"/>
</dbReference>
<keyword evidence="1" id="KW-0285">Flavoprotein</keyword>
<evidence type="ECO:0000256" key="1">
    <source>
        <dbReference type="ARBA" id="ARBA00022630"/>
    </source>
</evidence>
<proteinExistence type="predicted"/>
<dbReference type="Gene3D" id="3.50.50.60">
    <property type="entry name" value="FAD/NAD(P)-binding domain"/>
    <property type="match status" value="2"/>
</dbReference>
<dbReference type="PRINTS" id="PR00368">
    <property type="entry name" value="FADPNR"/>
</dbReference>
<dbReference type="Proteomes" id="UP001296706">
    <property type="component" value="Unassembled WGS sequence"/>
</dbReference>
<organism evidence="5 6">
    <name type="scientific">Pseudonocardia xinjiangensis</name>
    <dbReference type="NCBI Taxonomy" id="75289"/>
    <lineage>
        <taxon>Bacteria</taxon>
        <taxon>Bacillati</taxon>
        <taxon>Actinomycetota</taxon>
        <taxon>Actinomycetes</taxon>
        <taxon>Pseudonocardiales</taxon>
        <taxon>Pseudonocardiaceae</taxon>
        <taxon>Pseudonocardia</taxon>
    </lineage>
</organism>
<evidence type="ECO:0000313" key="5">
    <source>
        <dbReference type="EMBL" id="NMH79318.1"/>
    </source>
</evidence>
<reference evidence="5 6" key="1">
    <citation type="submission" date="2020-04" db="EMBL/GenBank/DDBJ databases">
        <authorList>
            <person name="Klaysubun C."/>
            <person name="Duangmal K."/>
            <person name="Lipun K."/>
        </authorList>
    </citation>
    <scope>NUCLEOTIDE SEQUENCE [LARGE SCALE GENOMIC DNA]</scope>
    <source>
        <strain evidence="5 6">JCM 11839</strain>
    </source>
</reference>
<keyword evidence="6" id="KW-1185">Reference proteome</keyword>
<feature type="domain" description="FAD/NAD(P)-binding" evidence="4">
    <location>
        <begin position="8"/>
        <end position="290"/>
    </location>
</feature>
<dbReference type="InterPro" id="IPR050097">
    <property type="entry name" value="Ferredoxin-NADP_redctase_2"/>
</dbReference>
<dbReference type="PANTHER" id="PTHR48105">
    <property type="entry name" value="THIOREDOXIN REDUCTASE 1-RELATED-RELATED"/>
    <property type="match status" value="1"/>
</dbReference>
<keyword evidence="2" id="KW-0560">Oxidoreductase</keyword>
<comment type="catalytic activity">
    <reaction evidence="3">
        <text>[thioredoxin]-dithiol + NADP(+) = [thioredoxin]-disulfide + NADPH + H(+)</text>
        <dbReference type="Rhea" id="RHEA:20345"/>
        <dbReference type="Rhea" id="RHEA-COMP:10698"/>
        <dbReference type="Rhea" id="RHEA-COMP:10700"/>
        <dbReference type="ChEBI" id="CHEBI:15378"/>
        <dbReference type="ChEBI" id="CHEBI:29950"/>
        <dbReference type="ChEBI" id="CHEBI:50058"/>
        <dbReference type="ChEBI" id="CHEBI:57783"/>
        <dbReference type="ChEBI" id="CHEBI:58349"/>
        <dbReference type="EC" id="1.8.1.9"/>
    </reaction>
</comment>
<dbReference type="SUPFAM" id="SSF51905">
    <property type="entry name" value="FAD/NAD(P)-binding domain"/>
    <property type="match status" value="1"/>
</dbReference>
<dbReference type="PRINTS" id="PR00469">
    <property type="entry name" value="PNDRDTASEII"/>
</dbReference>
<sequence>MDDNTHSDVIVIGGGAAGLSGALTLARARRSVLVLDDGHPRNAPADGVHGFLSRDGIAPSELVGLGAAEVTGYGATILRTRVTSARPDGAGFVVGTDSGRTFTARRLLVTTGLVDELPDLPGVAPRFGHDVLHCPYCHGWEVRDQPIGVLGTGPFAAHQALLFRQWSDDVTLFLHTAPAPAPDESEQLAARGITVVEGEVAALESSDDRLTGVRLVSGRVVPVRAVTVMPRFTARSDVLTGLGLTTVEHPMGIGTHIETDDRGLTAVPGVWAAGNVTDLLAQVIGAAAAGVMAGAAINADLIADDTRVAVERHRELQQSHVAATGLPERGFAATAGELR</sequence>
<comment type="caution">
    <text evidence="5">The sequence shown here is derived from an EMBL/GenBank/DDBJ whole genome shotgun (WGS) entry which is preliminary data.</text>
</comment>
<evidence type="ECO:0000313" key="6">
    <source>
        <dbReference type="Proteomes" id="UP001296706"/>
    </source>
</evidence>
<dbReference type="RefSeq" id="WP_169397385.1">
    <property type="nucleotide sequence ID" value="NZ_BAAAJH010000007.1"/>
</dbReference>
<dbReference type="EMBL" id="JAAXKY010000065">
    <property type="protein sequence ID" value="NMH79318.1"/>
    <property type="molecule type" value="Genomic_DNA"/>
</dbReference>
<protein>
    <submittedName>
        <fullName evidence="5">NAD(P)/FAD-dependent oxidoreductase</fullName>
    </submittedName>
</protein>
<name>A0ABX1RG19_9PSEU</name>
<dbReference type="Pfam" id="PF07992">
    <property type="entry name" value="Pyr_redox_2"/>
    <property type="match status" value="1"/>
</dbReference>
<gene>
    <name evidence="5" type="ORF">HF577_19755</name>
</gene>
<evidence type="ECO:0000256" key="2">
    <source>
        <dbReference type="ARBA" id="ARBA00023002"/>
    </source>
</evidence>
<dbReference type="InterPro" id="IPR036188">
    <property type="entry name" value="FAD/NAD-bd_sf"/>
</dbReference>
<accession>A0ABX1RG19</accession>
<evidence type="ECO:0000259" key="4">
    <source>
        <dbReference type="Pfam" id="PF07992"/>
    </source>
</evidence>